<reference evidence="2" key="1">
    <citation type="submission" date="2021-02" db="EMBL/GenBank/DDBJ databases">
        <authorList>
            <person name="Nowell W R."/>
        </authorList>
    </citation>
    <scope>NUCLEOTIDE SEQUENCE</scope>
</reference>
<comment type="caution">
    <text evidence="2">The sequence shown here is derived from an EMBL/GenBank/DDBJ whole genome shotgun (WGS) entry which is preliminary data.</text>
</comment>
<evidence type="ECO:0000313" key="3">
    <source>
        <dbReference type="EMBL" id="CAF3791406.1"/>
    </source>
</evidence>
<dbReference type="EMBL" id="CAJOBC010003591">
    <property type="protein sequence ID" value="CAF3791406.1"/>
    <property type="molecule type" value="Genomic_DNA"/>
</dbReference>
<dbReference type="AlphaFoldDB" id="A0A814I9Q4"/>
<keyword evidence="4" id="KW-1185">Reference proteome</keyword>
<feature type="transmembrane region" description="Helical" evidence="1">
    <location>
        <begin position="126"/>
        <end position="150"/>
    </location>
</feature>
<sequence>MVRDVLHFRHQLLCYTYLKVKCGTVMEHSTFVHQYFIKFILSMGIMMMVLWHLTYIVYYLANPKHYILVRLKKFQHMSQMNLPRRLRRVTIDFELAVTNIFHKYFPYVEVKYCLQAAYKDDEQLRIWFRSFAAVALLPLSHMIFGFNYSIQDKSNYPQLTCFV</sequence>
<keyword evidence="1" id="KW-0472">Membrane</keyword>
<accession>A0A814I9Q4</accession>
<organism evidence="2 4">
    <name type="scientific">Didymodactylos carnosus</name>
    <dbReference type="NCBI Taxonomy" id="1234261"/>
    <lineage>
        <taxon>Eukaryota</taxon>
        <taxon>Metazoa</taxon>
        <taxon>Spiralia</taxon>
        <taxon>Gnathifera</taxon>
        <taxon>Rotifera</taxon>
        <taxon>Eurotatoria</taxon>
        <taxon>Bdelloidea</taxon>
        <taxon>Philodinida</taxon>
        <taxon>Philodinidae</taxon>
        <taxon>Didymodactylos</taxon>
    </lineage>
</organism>
<gene>
    <name evidence="2" type="ORF">GPM918_LOCUS14725</name>
    <name evidence="3" type="ORF">SRO942_LOCUS14725</name>
</gene>
<dbReference type="OrthoDB" id="6123510at2759"/>
<dbReference type="Proteomes" id="UP000663829">
    <property type="component" value="Unassembled WGS sequence"/>
</dbReference>
<evidence type="ECO:0000313" key="4">
    <source>
        <dbReference type="Proteomes" id="UP000663829"/>
    </source>
</evidence>
<name>A0A814I9Q4_9BILA</name>
<evidence type="ECO:0000313" key="2">
    <source>
        <dbReference type="EMBL" id="CAF1019983.1"/>
    </source>
</evidence>
<keyword evidence="1" id="KW-1133">Transmembrane helix</keyword>
<dbReference type="Proteomes" id="UP000681722">
    <property type="component" value="Unassembled WGS sequence"/>
</dbReference>
<evidence type="ECO:0000256" key="1">
    <source>
        <dbReference type="SAM" id="Phobius"/>
    </source>
</evidence>
<dbReference type="EMBL" id="CAJNOQ010003591">
    <property type="protein sequence ID" value="CAF1019983.1"/>
    <property type="molecule type" value="Genomic_DNA"/>
</dbReference>
<feature type="transmembrane region" description="Helical" evidence="1">
    <location>
        <begin position="35"/>
        <end position="61"/>
    </location>
</feature>
<keyword evidence="1" id="KW-0812">Transmembrane</keyword>
<proteinExistence type="predicted"/>
<protein>
    <submittedName>
        <fullName evidence="2">Uncharacterized protein</fullName>
    </submittedName>
</protein>